<reference evidence="18" key="1">
    <citation type="submission" date="2014-07" db="EMBL/GenBank/DDBJ databases">
        <authorList>
            <person name="Martin A.A"/>
            <person name="De Silva N."/>
        </authorList>
    </citation>
    <scope>NUCLEOTIDE SEQUENCE</scope>
</reference>
<evidence type="ECO:0000256" key="10">
    <source>
        <dbReference type="ARBA" id="ARBA00052895"/>
    </source>
</evidence>
<evidence type="ECO:0000256" key="4">
    <source>
        <dbReference type="ARBA" id="ARBA00022490"/>
    </source>
</evidence>
<keyword evidence="6 12" id="KW-0479">Metal-binding</keyword>
<evidence type="ECO:0000256" key="3">
    <source>
        <dbReference type="ARBA" id="ARBA00022438"/>
    </source>
</evidence>
<dbReference type="GO" id="GO:0005615">
    <property type="term" value="C:extracellular space"/>
    <property type="evidence" value="ECO:0007669"/>
    <property type="project" value="TreeGrafter"/>
</dbReference>
<evidence type="ECO:0000313" key="19">
    <source>
        <dbReference type="WBParaSite" id="SVE_0347100.2"/>
    </source>
</evidence>
<dbReference type="PRINTS" id="PR00756">
    <property type="entry name" value="ALADIPTASE"/>
</dbReference>
<keyword evidence="18" id="KW-1185">Reference proteome</keyword>
<keyword evidence="7 14" id="KW-0378">Hydrolase</keyword>
<comment type="similarity">
    <text evidence="2 14">Belongs to the peptidase M1 family.</text>
</comment>
<evidence type="ECO:0000256" key="8">
    <source>
        <dbReference type="ARBA" id="ARBA00022833"/>
    </source>
</evidence>
<dbReference type="SUPFAM" id="SSF63737">
    <property type="entry name" value="Leukotriene A4 hydrolase N-terminal domain"/>
    <property type="match status" value="1"/>
</dbReference>
<dbReference type="Proteomes" id="UP000035680">
    <property type="component" value="Unassembled WGS sequence"/>
</dbReference>
<name>A0A0K0F3T7_STRVS</name>
<dbReference type="Gene3D" id="1.10.390.10">
    <property type="entry name" value="Neutral Protease Domain 2"/>
    <property type="match status" value="1"/>
</dbReference>
<keyword evidence="3 14" id="KW-0031">Aminopeptidase</keyword>
<evidence type="ECO:0000256" key="13">
    <source>
        <dbReference type="PIRSR" id="PIRSR634016-4"/>
    </source>
</evidence>
<evidence type="ECO:0000313" key="18">
    <source>
        <dbReference type="Proteomes" id="UP000035680"/>
    </source>
</evidence>
<evidence type="ECO:0000256" key="11">
    <source>
        <dbReference type="PIRSR" id="PIRSR634016-1"/>
    </source>
</evidence>
<dbReference type="InterPro" id="IPR014782">
    <property type="entry name" value="Peptidase_M1_dom"/>
</dbReference>
<dbReference type="FunFam" id="2.60.40.1910:FF:000002">
    <property type="entry name" value="Aminopeptidase"/>
    <property type="match status" value="1"/>
</dbReference>
<dbReference type="Gene3D" id="1.25.50.20">
    <property type="match status" value="1"/>
</dbReference>
<feature type="binding site" evidence="12">
    <location>
        <position position="396"/>
    </location>
    <ligand>
        <name>Zn(2+)</name>
        <dbReference type="ChEBI" id="CHEBI:29105"/>
        <note>catalytic</note>
    </ligand>
</feature>
<keyword evidence="9 14" id="KW-0482">Metalloprotease</keyword>
<dbReference type="InterPro" id="IPR045357">
    <property type="entry name" value="Aminopeptidase_N-like_N"/>
</dbReference>
<feature type="site" description="Transition state stabilizer" evidence="13">
    <location>
        <position position="482"/>
    </location>
</feature>
<dbReference type="GO" id="GO:0016020">
    <property type="term" value="C:membrane"/>
    <property type="evidence" value="ECO:0007669"/>
    <property type="project" value="TreeGrafter"/>
</dbReference>
<dbReference type="SUPFAM" id="SSF55486">
    <property type="entry name" value="Metalloproteases ('zincins'), catalytic domain"/>
    <property type="match status" value="1"/>
</dbReference>
<dbReference type="EC" id="3.4.11.-" evidence="14"/>
<evidence type="ECO:0000256" key="5">
    <source>
        <dbReference type="ARBA" id="ARBA00022670"/>
    </source>
</evidence>
<evidence type="ECO:0000256" key="14">
    <source>
        <dbReference type="RuleBase" id="RU364040"/>
    </source>
</evidence>
<comment type="subcellular location">
    <subcellularLocation>
        <location evidence="1">Cytoplasm</location>
    </subcellularLocation>
</comment>
<comment type="cofactor">
    <cofactor evidence="12 14">
        <name>Zn(2+)</name>
        <dbReference type="ChEBI" id="CHEBI:29105"/>
    </cofactor>
    <text evidence="12 14">Binds 1 zinc ion per subunit.</text>
</comment>
<evidence type="ECO:0000259" key="16">
    <source>
        <dbReference type="Pfam" id="PF11838"/>
    </source>
</evidence>
<dbReference type="InterPro" id="IPR042097">
    <property type="entry name" value="Aminopeptidase_N-like_N_sf"/>
</dbReference>
<evidence type="ECO:0000259" key="15">
    <source>
        <dbReference type="Pfam" id="PF01433"/>
    </source>
</evidence>
<dbReference type="InterPro" id="IPR001930">
    <property type="entry name" value="Peptidase_M1"/>
</dbReference>
<comment type="catalytic activity">
    <reaction evidence="10">
        <text>Release of an N-terminal amino acid, preferentially alanine, from a wide range of peptides, amides and arylamides.</text>
        <dbReference type="EC" id="3.4.11.14"/>
    </reaction>
</comment>
<dbReference type="GO" id="GO:0008270">
    <property type="term" value="F:zinc ion binding"/>
    <property type="evidence" value="ECO:0007669"/>
    <property type="project" value="UniProtKB-UniRule"/>
</dbReference>
<feature type="domain" description="Aminopeptidase N-like N-terminal" evidence="17">
    <location>
        <begin position="105"/>
        <end position="289"/>
    </location>
</feature>
<feature type="binding site" evidence="12">
    <location>
        <position position="419"/>
    </location>
    <ligand>
        <name>Zn(2+)</name>
        <dbReference type="ChEBI" id="CHEBI:29105"/>
        <note>catalytic</note>
    </ligand>
</feature>
<evidence type="ECO:0000256" key="9">
    <source>
        <dbReference type="ARBA" id="ARBA00023049"/>
    </source>
</evidence>
<keyword evidence="5 14" id="KW-0645">Protease</keyword>
<evidence type="ECO:0000256" key="6">
    <source>
        <dbReference type="ARBA" id="ARBA00022723"/>
    </source>
</evidence>
<dbReference type="PANTHER" id="PTHR11533">
    <property type="entry name" value="PROTEASE M1 ZINC METALLOPROTEASE"/>
    <property type="match status" value="1"/>
</dbReference>
<dbReference type="PANTHER" id="PTHR11533:SF174">
    <property type="entry name" value="PUROMYCIN-SENSITIVE AMINOPEPTIDASE-RELATED"/>
    <property type="match status" value="1"/>
</dbReference>
<evidence type="ECO:0000259" key="17">
    <source>
        <dbReference type="Pfam" id="PF17900"/>
    </source>
</evidence>
<accession>A0A0K0F3T7</accession>
<keyword evidence="4" id="KW-0963">Cytoplasm</keyword>
<dbReference type="Pfam" id="PF01433">
    <property type="entry name" value="Peptidase_M1"/>
    <property type="match status" value="1"/>
</dbReference>
<dbReference type="Pfam" id="PF11838">
    <property type="entry name" value="ERAP1_C"/>
    <property type="match status" value="1"/>
</dbReference>
<dbReference type="AlphaFoldDB" id="A0A0K0F3T7"/>
<dbReference type="FunFam" id="1.10.390.10:FF:000001">
    <property type="entry name" value="Aminopeptidase"/>
    <property type="match status" value="1"/>
</dbReference>
<proteinExistence type="inferred from homology"/>
<sequence length="966" mass="109957">MLPCRYLFLSERIYLRRHMWSRFSSMTNDSLLMNCKKNSGIIPCFPYHTLSKINQKPLFVDSVLKASVGNFHDIERSLSNMCLTSNDSSSVGNSQKFERLPTFAKPSHYKIFLKPNLKTFKFDGEETITISVSERTNFLKLHSNELDIHSISVRLSNGNTIENLGHTYDNALEMIKVNFPEYIDPQEIKLHITFTGTHNDKMTGFYRSTYKTSTSKENYMVSTQFESTYARKSFPCFDEPIYRAIFDVSLQVDSSLTALSNMEVVSTKDMNDGTKVVVFAPTINMSAYLVAFVVGNFDYIEGKSSNGTIIRVYTIPGKKEQGRFALEVGIKALNYFNEWFDFNYPVSKMDMIAIPDFSMGAMENTGLLTFREVALLMDPSKTSVKQKSYIALVIAHEIAHQWFGNVVTHAWWNQLWLKEGFASFMEYLMVGANYPEFNIWQQFLNDEVTSGFSLDSLRSSHPIEVPIDNPSELEEIYDAITYQKSNSVLRMLYSHLGEPTFQKALRNYIKKHQYSNTVTMDLWTALSEASGQNIQQMMDTWTKQIGFPLVSVSQTIEGNKRILTLSQKRFIADGGESESPQIWHIPISISTKSSKDQPKYKFLMTKATETFTIEDVDPCEWVKLNTGTTGFYRVEYADDMLNSLINAVRDGTLSVLDRFGIANDMFALVRAGKLDGTQFVKLFEASINEDDFVVRTTLDSGIGALSNVLARFEDSDVVGRFNSFIIKNLEPLATKLGWEAKKDEDGRVSQLRGLIFNRLALAGHKPTIDAAREKFYDHYKNKTNIDPNLRSTIYGVIGREDGTAGIEQLQSIFETINFSEVERSCILGMAQTRDTALLDSVFDYGFVKNKIRSQDLMVLFAGASSNKVGQDFIYKYFLNNMVLLFKKFGNANSSLFQRCLKLSAEAIASDSMATDFENFFKCNTDSVTQTTLDRPIRQTTEKMRNNYQLLKRNGPSINQFLIAQKF</sequence>
<dbReference type="InterPro" id="IPR024571">
    <property type="entry name" value="ERAP1-like_C_dom"/>
</dbReference>
<feature type="binding site" evidence="12">
    <location>
        <position position="400"/>
    </location>
    <ligand>
        <name>Zn(2+)</name>
        <dbReference type="ChEBI" id="CHEBI:29105"/>
        <note>catalytic</note>
    </ligand>
</feature>
<dbReference type="Pfam" id="PF17900">
    <property type="entry name" value="Peptidase_M1_N"/>
    <property type="match status" value="1"/>
</dbReference>
<dbReference type="GO" id="GO:0006508">
    <property type="term" value="P:proteolysis"/>
    <property type="evidence" value="ECO:0007669"/>
    <property type="project" value="UniProtKB-KW"/>
</dbReference>
<dbReference type="CDD" id="cd09601">
    <property type="entry name" value="M1_APN-Q_like"/>
    <property type="match status" value="1"/>
</dbReference>
<dbReference type="InterPro" id="IPR034016">
    <property type="entry name" value="M1_APN-typ"/>
</dbReference>
<dbReference type="Gene3D" id="2.60.40.1910">
    <property type="match status" value="1"/>
</dbReference>
<dbReference type="WBParaSite" id="SVE_0347100.2">
    <property type="protein sequence ID" value="SVE_0347100.2"/>
    <property type="gene ID" value="SVE_0347100"/>
</dbReference>
<feature type="domain" description="Peptidase M1 membrane alanine aminopeptidase" evidence="15">
    <location>
        <begin position="324"/>
        <end position="541"/>
    </location>
</feature>
<organism evidence="18 19">
    <name type="scientific">Strongyloides venezuelensis</name>
    <name type="common">Threadworm</name>
    <dbReference type="NCBI Taxonomy" id="75913"/>
    <lineage>
        <taxon>Eukaryota</taxon>
        <taxon>Metazoa</taxon>
        <taxon>Ecdysozoa</taxon>
        <taxon>Nematoda</taxon>
        <taxon>Chromadorea</taxon>
        <taxon>Rhabditida</taxon>
        <taxon>Tylenchina</taxon>
        <taxon>Panagrolaimomorpha</taxon>
        <taxon>Strongyloidoidea</taxon>
        <taxon>Strongyloididae</taxon>
        <taxon>Strongyloides</taxon>
    </lineage>
</organism>
<dbReference type="GO" id="GO:0042277">
    <property type="term" value="F:peptide binding"/>
    <property type="evidence" value="ECO:0007669"/>
    <property type="project" value="TreeGrafter"/>
</dbReference>
<protein>
    <recommendedName>
        <fullName evidence="14">Aminopeptidase</fullName>
        <ecNumber evidence="14">3.4.11.-</ecNumber>
    </recommendedName>
</protein>
<evidence type="ECO:0000256" key="12">
    <source>
        <dbReference type="PIRSR" id="PIRSR634016-3"/>
    </source>
</evidence>
<evidence type="ECO:0000256" key="1">
    <source>
        <dbReference type="ARBA" id="ARBA00004496"/>
    </source>
</evidence>
<dbReference type="InterPro" id="IPR027268">
    <property type="entry name" value="Peptidase_M4/M1_CTD_sf"/>
</dbReference>
<dbReference type="STRING" id="75913.A0A0K0F3T7"/>
<reference evidence="19" key="2">
    <citation type="submission" date="2015-08" db="UniProtKB">
        <authorList>
            <consortium name="WormBaseParasite"/>
        </authorList>
    </citation>
    <scope>IDENTIFICATION</scope>
</reference>
<feature type="active site" description="Proton acceptor" evidence="11">
    <location>
        <position position="397"/>
    </location>
</feature>
<keyword evidence="8 12" id="KW-0862">Zinc</keyword>
<feature type="domain" description="ERAP1-like C-terminal" evidence="16">
    <location>
        <begin position="621"/>
        <end position="944"/>
    </location>
</feature>
<evidence type="ECO:0000256" key="7">
    <source>
        <dbReference type="ARBA" id="ARBA00022801"/>
    </source>
</evidence>
<dbReference type="GO" id="GO:0016285">
    <property type="term" value="F:alanyl aminopeptidase activity"/>
    <property type="evidence" value="ECO:0007669"/>
    <property type="project" value="UniProtKB-EC"/>
</dbReference>
<dbReference type="FunFam" id="2.60.40.1730:FF:000002">
    <property type="entry name" value="Aminopeptidase"/>
    <property type="match status" value="1"/>
</dbReference>
<dbReference type="GO" id="GO:0043171">
    <property type="term" value="P:peptide catabolic process"/>
    <property type="evidence" value="ECO:0007669"/>
    <property type="project" value="TreeGrafter"/>
</dbReference>
<evidence type="ECO:0000256" key="2">
    <source>
        <dbReference type="ARBA" id="ARBA00010136"/>
    </source>
</evidence>
<dbReference type="GO" id="GO:0070006">
    <property type="term" value="F:metalloaminopeptidase activity"/>
    <property type="evidence" value="ECO:0007669"/>
    <property type="project" value="TreeGrafter"/>
</dbReference>
<dbReference type="InterPro" id="IPR050344">
    <property type="entry name" value="Peptidase_M1_aminopeptidases"/>
</dbReference>
<dbReference type="GO" id="GO:0005737">
    <property type="term" value="C:cytoplasm"/>
    <property type="evidence" value="ECO:0007669"/>
    <property type="project" value="UniProtKB-SubCell"/>
</dbReference>
<dbReference type="Gene3D" id="2.60.40.1730">
    <property type="entry name" value="tricorn interacting facor f3 domain"/>
    <property type="match status" value="1"/>
</dbReference>